<evidence type="ECO:0000313" key="3">
    <source>
        <dbReference type="Proteomes" id="UP001055940"/>
    </source>
</evidence>
<dbReference type="RefSeq" id="WP_254421928.1">
    <property type="nucleotide sequence ID" value="NZ_BAAAJB010000021.1"/>
</dbReference>
<dbReference type="EMBL" id="CP099837">
    <property type="protein sequence ID" value="USY23222.1"/>
    <property type="molecule type" value="Genomic_DNA"/>
</dbReference>
<dbReference type="Gene3D" id="1.10.10.10">
    <property type="entry name" value="Winged helix-like DNA-binding domain superfamily/Winged helix DNA-binding domain"/>
    <property type="match status" value="1"/>
</dbReference>
<name>A0ABY5DFT5_9ACTN</name>
<dbReference type="Pfam" id="PF12728">
    <property type="entry name" value="HTH_17"/>
    <property type="match status" value="1"/>
</dbReference>
<sequence length="78" mass="8573">MLRSVTVDGRFTVPAEPWLSADDIAARLGVTKDTVYTWIAENVMPTHKFGRLWRFQVSEADGWTRCGGTGAGRDSAGE</sequence>
<dbReference type="Proteomes" id="UP001055940">
    <property type="component" value="Chromosome"/>
</dbReference>
<feature type="domain" description="Helix-turn-helix" evidence="1">
    <location>
        <begin position="18"/>
        <end position="59"/>
    </location>
</feature>
<dbReference type="GO" id="GO:0003677">
    <property type="term" value="F:DNA binding"/>
    <property type="evidence" value="ECO:0007669"/>
    <property type="project" value="UniProtKB-KW"/>
</dbReference>
<dbReference type="InterPro" id="IPR041657">
    <property type="entry name" value="HTH_17"/>
</dbReference>
<dbReference type="InterPro" id="IPR036388">
    <property type="entry name" value="WH-like_DNA-bd_sf"/>
</dbReference>
<protein>
    <submittedName>
        <fullName evidence="2">Excisionase family DNA-binding protein</fullName>
    </submittedName>
</protein>
<dbReference type="SUPFAM" id="SSF46955">
    <property type="entry name" value="Putative DNA-binding domain"/>
    <property type="match status" value="1"/>
</dbReference>
<dbReference type="InterPro" id="IPR009061">
    <property type="entry name" value="DNA-bd_dom_put_sf"/>
</dbReference>
<accession>A0ABY5DFT5</accession>
<dbReference type="InterPro" id="IPR010093">
    <property type="entry name" value="SinI_DNA-bd"/>
</dbReference>
<keyword evidence="2" id="KW-0238">DNA-binding</keyword>
<keyword evidence="3" id="KW-1185">Reference proteome</keyword>
<organism evidence="2 3">
    <name type="scientific">Nocardiopsis exhalans</name>
    <dbReference type="NCBI Taxonomy" id="163604"/>
    <lineage>
        <taxon>Bacteria</taxon>
        <taxon>Bacillati</taxon>
        <taxon>Actinomycetota</taxon>
        <taxon>Actinomycetes</taxon>
        <taxon>Streptosporangiales</taxon>
        <taxon>Nocardiopsidaceae</taxon>
        <taxon>Nocardiopsis</taxon>
    </lineage>
</organism>
<reference evidence="2" key="1">
    <citation type="submission" date="2022-06" db="EMBL/GenBank/DDBJ databases">
        <authorList>
            <person name="Ping M."/>
        </authorList>
    </citation>
    <scope>NUCLEOTIDE SEQUENCE</scope>
    <source>
        <strain evidence="2">JCM11759T</strain>
    </source>
</reference>
<gene>
    <name evidence="2" type="ORF">NE857_09895</name>
</gene>
<evidence type="ECO:0000313" key="2">
    <source>
        <dbReference type="EMBL" id="USY23222.1"/>
    </source>
</evidence>
<evidence type="ECO:0000259" key="1">
    <source>
        <dbReference type="Pfam" id="PF12728"/>
    </source>
</evidence>
<dbReference type="NCBIfam" id="TIGR01764">
    <property type="entry name" value="excise"/>
    <property type="match status" value="1"/>
</dbReference>
<proteinExistence type="predicted"/>